<dbReference type="InterPro" id="IPR032259">
    <property type="entry name" value="HIBYL-CoA-H"/>
</dbReference>
<evidence type="ECO:0000313" key="9">
    <source>
        <dbReference type="EnsemblFungi" id="EJT74078"/>
    </source>
</evidence>
<dbReference type="OrthoDB" id="1737613at2759"/>
<keyword evidence="5" id="KW-0496">Mitochondrion</keyword>
<evidence type="ECO:0000313" key="8">
    <source>
        <dbReference type="EMBL" id="EJT74078.1"/>
    </source>
</evidence>
<reference evidence="8" key="3">
    <citation type="submission" date="2010-09" db="EMBL/GenBank/DDBJ databases">
        <title>Annotation of Gaeumannomyces graminis var. tritici R3-111a-1.</title>
        <authorList>
            <consortium name="The Broad Institute Genome Sequencing Platform"/>
            <person name="Ma L.-J."/>
            <person name="Dead R."/>
            <person name="Young S.K."/>
            <person name="Zeng Q."/>
            <person name="Gargeya S."/>
            <person name="Fitzgerald M."/>
            <person name="Haas B."/>
            <person name="Abouelleil A."/>
            <person name="Alvarado L."/>
            <person name="Arachchi H.M."/>
            <person name="Berlin A."/>
            <person name="Brown A."/>
            <person name="Chapman S.B."/>
            <person name="Chen Z."/>
            <person name="Dunbar C."/>
            <person name="Freedman E."/>
            <person name="Gearin G."/>
            <person name="Gellesch M."/>
            <person name="Goldberg J."/>
            <person name="Griggs A."/>
            <person name="Gujja S."/>
            <person name="Heiman D."/>
            <person name="Howarth C."/>
            <person name="Larson L."/>
            <person name="Lui A."/>
            <person name="MacDonald P.J.P."/>
            <person name="Mehta T."/>
            <person name="Montmayeur A."/>
            <person name="Murphy C."/>
            <person name="Neiman D."/>
            <person name="Pearson M."/>
            <person name="Priest M."/>
            <person name="Roberts A."/>
            <person name="Saif S."/>
            <person name="Shea T."/>
            <person name="Shenoy N."/>
            <person name="Sisk P."/>
            <person name="Stolte C."/>
            <person name="Sykes S."/>
            <person name="Yandava C."/>
            <person name="Wortman J."/>
            <person name="Nusbaum C."/>
            <person name="Birren B."/>
        </authorList>
    </citation>
    <scope>NUCLEOTIDE SEQUENCE</scope>
    <source>
        <strain evidence="8">R3-111a-1</strain>
    </source>
</reference>
<dbReference type="STRING" id="644352.J3P336"/>
<dbReference type="PROSITE" id="PS00166">
    <property type="entry name" value="ENOYL_COA_HYDRATASE"/>
    <property type="match status" value="1"/>
</dbReference>
<dbReference type="PANTHER" id="PTHR43176">
    <property type="entry name" value="3-HYDROXYISOBUTYRYL-COA HYDROLASE-RELATED"/>
    <property type="match status" value="1"/>
</dbReference>
<proteinExistence type="predicted"/>
<feature type="domain" description="Enoyl-CoA hydratase/isomerase" evidence="7">
    <location>
        <begin position="64"/>
        <end position="410"/>
    </location>
</feature>
<evidence type="ECO:0000256" key="1">
    <source>
        <dbReference type="ARBA" id="ARBA00001709"/>
    </source>
</evidence>
<dbReference type="InterPro" id="IPR045004">
    <property type="entry name" value="ECH_dom"/>
</dbReference>
<dbReference type="GeneID" id="20348385"/>
<name>J3P336_GAET3</name>
<dbReference type="eggNOG" id="KOG1684">
    <property type="taxonomic scope" value="Eukaryota"/>
</dbReference>
<dbReference type="Gene3D" id="3.90.226.10">
    <property type="entry name" value="2-enoyl-CoA Hydratase, Chain A, domain 1"/>
    <property type="match status" value="1"/>
</dbReference>
<keyword evidence="4 8" id="KW-0378">Hydrolase</keyword>
<dbReference type="SUPFAM" id="SSF52096">
    <property type="entry name" value="ClpP/crotonase"/>
    <property type="match status" value="1"/>
</dbReference>
<evidence type="ECO:0000259" key="7">
    <source>
        <dbReference type="Pfam" id="PF16113"/>
    </source>
</evidence>
<organism evidence="8">
    <name type="scientific">Gaeumannomyces tritici (strain R3-111a-1)</name>
    <name type="common">Wheat and barley take-all root rot fungus</name>
    <name type="synonym">Gaeumannomyces graminis var. tritici</name>
    <dbReference type="NCBI Taxonomy" id="644352"/>
    <lineage>
        <taxon>Eukaryota</taxon>
        <taxon>Fungi</taxon>
        <taxon>Dikarya</taxon>
        <taxon>Ascomycota</taxon>
        <taxon>Pezizomycotina</taxon>
        <taxon>Sordariomycetes</taxon>
        <taxon>Sordariomycetidae</taxon>
        <taxon>Magnaporthales</taxon>
        <taxon>Magnaporthaceae</taxon>
        <taxon>Gaeumannomyces</taxon>
    </lineage>
</organism>
<dbReference type="HOGENOM" id="CLU_009834_22_0_1"/>
<dbReference type="InterPro" id="IPR029045">
    <property type="entry name" value="ClpP/crotonase-like_dom_sf"/>
</dbReference>
<evidence type="ECO:0000256" key="4">
    <source>
        <dbReference type="ARBA" id="ARBA00022801"/>
    </source>
</evidence>
<dbReference type="PANTHER" id="PTHR43176:SF3">
    <property type="entry name" value="3-HYDROXYISOBUTYRYL-COA HYDROLASE, MITOCHONDRIAL"/>
    <property type="match status" value="1"/>
</dbReference>
<accession>J3P336</accession>
<evidence type="ECO:0000256" key="6">
    <source>
        <dbReference type="ARBA" id="ARBA00031181"/>
    </source>
</evidence>
<dbReference type="EC" id="3.1.2.4" evidence="3"/>
<dbReference type="GO" id="GO:0005739">
    <property type="term" value="C:mitochondrion"/>
    <property type="evidence" value="ECO:0007669"/>
    <property type="project" value="UniProtKB-SubCell"/>
</dbReference>
<dbReference type="Proteomes" id="UP000006039">
    <property type="component" value="Unassembled WGS sequence"/>
</dbReference>
<dbReference type="VEuPathDB" id="FungiDB:GGTG_07927"/>
<evidence type="ECO:0000256" key="2">
    <source>
        <dbReference type="ARBA" id="ARBA00004173"/>
    </source>
</evidence>
<dbReference type="CDD" id="cd06558">
    <property type="entry name" value="crotonase-like"/>
    <property type="match status" value="1"/>
</dbReference>
<dbReference type="InterPro" id="IPR018376">
    <property type="entry name" value="Enoyl-CoA_hyd/isom_CS"/>
</dbReference>
<reference evidence="9" key="5">
    <citation type="submission" date="2018-04" db="UniProtKB">
        <authorList>
            <consortium name="EnsemblFungi"/>
        </authorList>
    </citation>
    <scope>IDENTIFICATION</scope>
    <source>
        <strain evidence="9">R3-111a-1</strain>
    </source>
</reference>
<dbReference type="GO" id="GO:0003860">
    <property type="term" value="F:3-hydroxyisobutyryl-CoA hydrolase activity"/>
    <property type="evidence" value="ECO:0007669"/>
    <property type="project" value="UniProtKB-EC"/>
</dbReference>
<dbReference type="RefSeq" id="XP_009224022.1">
    <property type="nucleotide sequence ID" value="XM_009225758.1"/>
</dbReference>
<dbReference type="GO" id="GO:0006574">
    <property type="term" value="P:L-valine catabolic process"/>
    <property type="evidence" value="ECO:0007669"/>
    <property type="project" value="TreeGrafter"/>
</dbReference>
<reference evidence="8" key="2">
    <citation type="submission" date="2010-07" db="EMBL/GenBank/DDBJ databases">
        <authorList>
            <consortium name="The Broad Institute Genome Sequencing Platform"/>
            <consortium name="Broad Institute Genome Sequencing Center for Infectious Disease"/>
            <person name="Ma L.-J."/>
            <person name="Dead R."/>
            <person name="Young S."/>
            <person name="Zeng Q."/>
            <person name="Koehrsen M."/>
            <person name="Alvarado L."/>
            <person name="Berlin A."/>
            <person name="Chapman S.B."/>
            <person name="Chen Z."/>
            <person name="Freedman E."/>
            <person name="Gellesch M."/>
            <person name="Goldberg J."/>
            <person name="Griggs A."/>
            <person name="Gujja S."/>
            <person name="Heilman E.R."/>
            <person name="Heiman D."/>
            <person name="Hepburn T."/>
            <person name="Howarth C."/>
            <person name="Jen D."/>
            <person name="Larson L."/>
            <person name="Mehta T."/>
            <person name="Neiman D."/>
            <person name="Pearson M."/>
            <person name="Roberts A."/>
            <person name="Saif S."/>
            <person name="Shea T."/>
            <person name="Shenoy N."/>
            <person name="Sisk P."/>
            <person name="Stolte C."/>
            <person name="Sykes S."/>
            <person name="Walk T."/>
            <person name="White J."/>
            <person name="Yandava C."/>
            <person name="Haas B."/>
            <person name="Nusbaum C."/>
            <person name="Birren B."/>
        </authorList>
    </citation>
    <scope>NUCLEOTIDE SEQUENCE</scope>
    <source>
        <strain evidence="8">R3-111a-1</strain>
    </source>
</reference>
<dbReference type="Pfam" id="PF16113">
    <property type="entry name" value="ECH_2"/>
    <property type="match status" value="1"/>
</dbReference>
<evidence type="ECO:0000313" key="10">
    <source>
        <dbReference type="Proteomes" id="UP000006039"/>
    </source>
</evidence>
<comment type="catalytic activity">
    <reaction evidence="1">
        <text>3-hydroxy-2-methylpropanoyl-CoA + H2O = 3-hydroxy-2-methylpropanoate + CoA + H(+)</text>
        <dbReference type="Rhea" id="RHEA:20888"/>
        <dbReference type="ChEBI" id="CHEBI:11805"/>
        <dbReference type="ChEBI" id="CHEBI:15377"/>
        <dbReference type="ChEBI" id="CHEBI:15378"/>
        <dbReference type="ChEBI" id="CHEBI:57287"/>
        <dbReference type="ChEBI" id="CHEBI:57340"/>
        <dbReference type="EC" id="3.1.2.4"/>
    </reaction>
</comment>
<dbReference type="FunFam" id="3.90.226.10:FF:000026">
    <property type="entry name" value="3-hydroxyisobutyryl-CoA hydrolase, mitochondrial"/>
    <property type="match status" value="1"/>
</dbReference>
<dbReference type="EnsemblFungi" id="EJT74078">
    <property type="protein sequence ID" value="EJT74078"/>
    <property type="gene ID" value="GGTG_07927"/>
</dbReference>
<protein>
    <recommendedName>
        <fullName evidence="3">3-hydroxyisobutyryl-CoA hydrolase</fullName>
        <ecNumber evidence="3">3.1.2.4</ecNumber>
    </recommendedName>
    <alternativeName>
        <fullName evidence="6">3-hydroxyisobutyryl-coenzyme A hydrolase</fullName>
    </alternativeName>
</protein>
<gene>
    <name evidence="9" type="primary">20348385</name>
    <name evidence="8" type="ORF">GGTG_07927</name>
</gene>
<sequence length="499" mass="55720">MFSKALFSRAASAAPCATPKAWRGCFAMPLRAKIVARQPESRSRMSSQAASEEDVLFNSHYGLRTIELNRPGKLNSLNGSMIEKITPRLLEWQKSDMANVVVMKGAGDKAFCAGGDVAALAKNNVKGPEGQAKSNNYFAHEYALDHLIATYQTPYVAFMDGITMGGGVGLSVHAPLRIATERSVFAMPETDIGFFPDVGASFFLPRMDGAVGTYLALTSDRLKGVDVFYTGIATHYMHSTSLPMLESRLAELRFMDDDPLDLRLAHISATIEEYATGLPHDKPMCISGDLRKAIDRCFSKDSIPRIISALETEEQGPDEPIKKWATRTLETLRQRSPTAVHVSLLQMRMAEGWSIRKVFEREHLLAAKFMASPDFTEGVTAKLINKPATQPKWKPATLDEIKDSDVRAFLRQPEPEATPEPIKFLTDLDFYQYPHRELGLPREKDVHDLLKDSIPRSQHDIIKHFVDKTKAKLGVKEVVSEIVYRKTQKGSNEEATWIY</sequence>
<dbReference type="FunCoup" id="J3P336">
    <property type="interactions" value="662"/>
</dbReference>
<reference evidence="10" key="1">
    <citation type="submission" date="2010-07" db="EMBL/GenBank/DDBJ databases">
        <title>The genome sequence of Gaeumannomyces graminis var. tritici strain R3-111a-1.</title>
        <authorList>
            <consortium name="The Broad Institute Genome Sequencing Platform"/>
            <person name="Ma L.-J."/>
            <person name="Dead R."/>
            <person name="Young S."/>
            <person name="Zeng Q."/>
            <person name="Koehrsen M."/>
            <person name="Alvarado L."/>
            <person name="Berlin A."/>
            <person name="Chapman S.B."/>
            <person name="Chen Z."/>
            <person name="Freedman E."/>
            <person name="Gellesch M."/>
            <person name="Goldberg J."/>
            <person name="Griggs A."/>
            <person name="Gujja S."/>
            <person name="Heilman E.R."/>
            <person name="Heiman D."/>
            <person name="Hepburn T."/>
            <person name="Howarth C."/>
            <person name="Jen D."/>
            <person name="Larson L."/>
            <person name="Mehta T."/>
            <person name="Neiman D."/>
            <person name="Pearson M."/>
            <person name="Roberts A."/>
            <person name="Saif S."/>
            <person name="Shea T."/>
            <person name="Shenoy N."/>
            <person name="Sisk P."/>
            <person name="Stolte C."/>
            <person name="Sykes S."/>
            <person name="Walk T."/>
            <person name="White J."/>
            <person name="Yandava C."/>
            <person name="Haas B."/>
            <person name="Nusbaum C."/>
            <person name="Birren B."/>
        </authorList>
    </citation>
    <scope>NUCLEOTIDE SEQUENCE [LARGE SCALE GENOMIC DNA]</scope>
    <source>
        <strain evidence="10">R3-111a-1</strain>
    </source>
</reference>
<reference evidence="9" key="4">
    <citation type="journal article" date="2015" name="G3 (Bethesda)">
        <title>Genome sequences of three phytopathogenic species of the Magnaporthaceae family of fungi.</title>
        <authorList>
            <person name="Okagaki L.H."/>
            <person name="Nunes C.C."/>
            <person name="Sailsbery J."/>
            <person name="Clay B."/>
            <person name="Brown D."/>
            <person name="John T."/>
            <person name="Oh Y."/>
            <person name="Young N."/>
            <person name="Fitzgerald M."/>
            <person name="Haas B.J."/>
            <person name="Zeng Q."/>
            <person name="Young S."/>
            <person name="Adiconis X."/>
            <person name="Fan L."/>
            <person name="Levin J.Z."/>
            <person name="Mitchell T.K."/>
            <person name="Okubara P.A."/>
            <person name="Farman M.L."/>
            <person name="Kohn L.M."/>
            <person name="Birren B."/>
            <person name="Ma L.-J."/>
            <person name="Dean R.A."/>
        </authorList>
    </citation>
    <scope>NUCLEOTIDE SEQUENCE</scope>
    <source>
        <strain evidence="9">R3-111a-1</strain>
    </source>
</reference>
<dbReference type="NCBIfam" id="NF004127">
    <property type="entry name" value="PRK05617.1"/>
    <property type="match status" value="1"/>
</dbReference>
<dbReference type="EMBL" id="GL385398">
    <property type="protein sequence ID" value="EJT74078.1"/>
    <property type="molecule type" value="Genomic_DNA"/>
</dbReference>
<keyword evidence="10" id="KW-1185">Reference proteome</keyword>
<evidence type="ECO:0000256" key="3">
    <source>
        <dbReference type="ARBA" id="ARBA00011915"/>
    </source>
</evidence>
<dbReference type="AlphaFoldDB" id="J3P336"/>
<comment type="subcellular location">
    <subcellularLocation>
        <location evidence="2">Mitochondrion</location>
    </subcellularLocation>
</comment>
<evidence type="ECO:0000256" key="5">
    <source>
        <dbReference type="ARBA" id="ARBA00023128"/>
    </source>
</evidence>